<dbReference type="AlphaFoldDB" id="A0A0M3HF17"/>
<keyword evidence="2" id="KW-1185">Reference proteome</keyword>
<evidence type="ECO:0000313" key="2">
    <source>
        <dbReference type="Proteomes" id="UP000036681"/>
    </source>
</evidence>
<organism evidence="2 3">
    <name type="scientific">Ascaris lumbricoides</name>
    <name type="common">Giant roundworm</name>
    <dbReference type="NCBI Taxonomy" id="6252"/>
    <lineage>
        <taxon>Eukaryota</taxon>
        <taxon>Metazoa</taxon>
        <taxon>Ecdysozoa</taxon>
        <taxon>Nematoda</taxon>
        <taxon>Chromadorea</taxon>
        <taxon>Rhabditida</taxon>
        <taxon>Spirurina</taxon>
        <taxon>Ascaridomorpha</taxon>
        <taxon>Ascaridoidea</taxon>
        <taxon>Ascarididae</taxon>
        <taxon>Ascaris</taxon>
    </lineage>
</organism>
<name>A0A0M3HF17_ASCLU</name>
<evidence type="ECO:0000256" key="1">
    <source>
        <dbReference type="SAM" id="MobiDB-lite"/>
    </source>
</evidence>
<proteinExistence type="predicted"/>
<dbReference type="Proteomes" id="UP000036681">
    <property type="component" value="Unplaced"/>
</dbReference>
<evidence type="ECO:0000313" key="3">
    <source>
        <dbReference type="WBParaSite" id="ALUE_0000011201-mRNA-1"/>
    </source>
</evidence>
<accession>A0A0M3HF17</accession>
<protein>
    <submittedName>
        <fullName evidence="3">SET domain-containing protein</fullName>
    </submittedName>
</protein>
<feature type="region of interest" description="Disordered" evidence="1">
    <location>
        <begin position="331"/>
        <end position="375"/>
    </location>
</feature>
<sequence length="497" mass="55240">MNGLDCLKVPETLARRSNLFGVRREVIAYFKSSAMQYSQPTRDELFMRKQFDGIIYACTKDAKIESIYSPQFGQVAVESDTKPIDNRIRASEGKSCKFTPYCKDGAWCAKTITVSPSSPLPIERKREHCIVKGIAVVCGVYENIGWLWNDVLGRILISKELIKDLKTFTCVQFRAIKCSLQEPSVGYQAESISMKEGTVFLSEILRFKKSVIIEENGIARTGEKRKVILIDDRRVEGRFVRGAELLPVGSEASLLYYEEHSPSADELVSLFLTQDIHLVEGIDDGAFSTRRHCARVQQVYHADELIESYGSESPMSLIFRFTDEEHFEQPIVAETSNDSEKTNLNEAMDNEKSEQETGKADIVDEGPTSGDVGSVREEAATVYEAVKKKLEVSAEEKHLASEEETPKTTRTAPTNEELSHESAILMVESQNLTSMDGGNSVAELNPDTESENIIDGELVLSTAENVVEGEEDSMTASLPINSESSGGVRSYLLTSVF</sequence>
<feature type="region of interest" description="Disordered" evidence="1">
    <location>
        <begin position="394"/>
        <end position="417"/>
    </location>
</feature>
<feature type="compositionally biased region" description="Basic and acidic residues" evidence="1">
    <location>
        <begin position="394"/>
        <end position="407"/>
    </location>
</feature>
<dbReference type="WBParaSite" id="ALUE_0000011201-mRNA-1">
    <property type="protein sequence ID" value="ALUE_0000011201-mRNA-1"/>
    <property type="gene ID" value="ALUE_0000011201"/>
</dbReference>
<reference evidence="3" key="1">
    <citation type="submission" date="2017-02" db="UniProtKB">
        <authorList>
            <consortium name="WormBaseParasite"/>
        </authorList>
    </citation>
    <scope>IDENTIFICATION</scope>
</reference>
<feature type="compositionally biased region" description="Basic and acidic residues" evidence="1">
    <location>
        <begin position="338"/>
        <end position="362"/>
    </location>
</feature>